<feature type="domain" description="Cell wall elongation regulator TseB-like" evidence="1">
    <location>
        <begin position="50"/>
        <end position="81"/>
    </location>
</feature>
<protein>
    <submittedName>
        <fullName evidence="3">DUF5590 domain-containing protein</fullName>
    </submittedName>
</protein>
<dbReference type="OrthoDB" id="2381181at2"/>
<accession>A0A1S2KX14</accession>
<dbReference type="Gene3D" id="3.10.450.40">
    <property type="match status" value="2"/>
</dbReference>
<reference evidence="3 4" key="3">
    <citation type="journal article" date="2019" name="Int. J. Syst. Evol. Microbiol.">
        <title>Anaerobacillus isosaccharinicus sp. nov., an alkaliphilic bacterium which degrades isosaccharinic acid.</title>
        <authorList>
            <person name="Bassil N.M."/>
            <person name="Lloyd J.R."/>
        </authorList>
    </citation>
    <scope>NUCLEOTIDE SEQUENCE [LARGE SCALE GENOMIC DNA]</scope>
    <source>
        <strain evidence="3 4">NB2006</strain>
    </source>
</reference>
<dbReference type="EMBL" id="LQXD01000202">
    <property type="protein sequence ID" value="OIJ04223.1"/>
    <property type="molecule type" value="Genomic_DNA"/>
</dbReference>
<dbReference type="KEGG" id="aia:AWH56_024685"/>
<reference evidence="3" key="4">
    <citation type="submission" date="2020-10" db="EMBL/GenBank/DDBJ databases">
        <authorList>
            <person name="Bassil N.M."/>
            <person name="Lloyd J.R."/>
        </authorList>
    </citation>
    <scope>NUCLEOTIDE SEQUENCE</scope>
    <source>
        <strain evidence="3">NB2006</strain>
    </source>
</reference>
<dbReference type="SUPFAM" id="SSF54403">
    <property type="entry name" value="Cystatin/monellin"/>
    <property type="match status" value="2"/>
</dbReference>
<dbReference type="InterPro" id="IPR041401">
    <property type="entry name" value="TseB-like_dom"/>
</dbReference>
<dbReference type="RefSeq" id="WP_071319358.1">
    <property type="nucleotide sequence ID" value="NZ_CP063356.2"/>
</dbReference>
<proteinExistence type="predicted"/>
<evidence type="ECO:0000259" key="1">
    <source>
        <dbReference type="Pfam" id="PF17881"/>
    </source>
</evidence>
<reference evidence="2 4" key="1">
    <citation type="submission" date="2016-10" db="EMBL/GenBank/DDBJ databases">
        <title>Draft genome sequences of four alkaliphilic bacteria belonging to the Anaerobacillus genus.</title>
        <authorList>
            <person name="Bassil N.M."/>
            <person name="Lloyd J.R."/>
        </authorList>
    </citation>
    <scope>NUCLEOTIDE SEQUENCE [LARGE SCALE GENOMIC DNA]</scope>
    <source>
        <strain evidence="2 4">NB2006</strain>
    </source>
</reference>
<evidence type="ECO:0000313" key="4">
    <source>
        <dbReference type="Proteomes" id="UP000180175"/>
    </source>
</evidence>
<dbReference type="AlphaFoldDB" id="A0A1S2KX14"/>
<dbReference type="EMBL" id="CP063356">
    <property type="protein sequence ID" value="QOY35813.1"/>
    <property type="molecule type" value="Genomic_DNA"/>
</dbReference>
<dbReference type="Proteomes" id="UP000180175">
    <property type="component" value="Chromosome"/>
</dbReference>
<evidence type="ECO:0000313" key="3">
    <source>
        <dbReference type="EMBL" id="QOY35813.1"/>
    </source>
</evidence>
<dbReference type="Pfam" id="PF17881">
    <property type="entry name" value="TseB"/>
    <property type="match status" value="1"/>
</dbReference>
<reference evidence="3 4" key="2">
    <citation type="journal article" date="2017" name="Genome Announc.">
        <title>Draft Genome Sequences of Four Alkaliphilic Bacteria Belonging to the Anaerobacillus Genus.</title>
        <authorList>
            <person name="Bassil N.M."/>
            <person name="Lloyd J.R."/>
        </authorList>
    </citation>
    <scope>NUCLEOTIDE SEQUENCE [LARGE SCALE GENOMIC DNA]</scope>
    <source>
        <strain evidence="3 4">NB2006</strain>
    </source>
</reference>
<keyword evidence="4" id="KW-1185">Reference proteome</keyword>
<dbReference type="InterPro" id="IPR046350">
    <property type="entry name" value="Cystatin_sf"/>
</dbReference>
<organism evidence="2 4">
    <name type="scientific">Anaerobacillus isosaccharinicus</name>
    <dbReference type="NCBI Taxonomy" id="1532552"/>
    <lineage>
        <taxon>Bacteria</taxon>
        <taxon>Bacillati</taxon>
        <taxon>Bacillota</taxon>
        <taxon>Bacilli</taxon>
        <taxon>Bacillales</taxon>
        <taxon>Bacillaceae</taxon>
        <taxon>Anaerobacillus</taxon>
    </lineage>
</organism>
<name>A0A1S2KX14_9BACI</name>
<gene>
    <name evidence="3" type="ORF">AWH56_024685</name>
    <name evidence="2" type="ORF">AWH56_23530</name>
</gene>
<evidence type="ECO:0000313" key="2">
    <source>
        <dbReference type="EMBL" id="OIJ04223.1"/>
    </source>
</evidence>
<sequence length="159" mass="18480">MGKLIGIVAVILIIVLGWQGVQFFSNVKEPIRQGEMVALNYLKENIELPEIIHTDFYHGTESYYVFQGIDELGEELIIWISSTLDSYLIKPKNEGISFDDALLFTKQELNPKQLISIKLGMENKVPLYEIIYKDQQERYSYYFISFKDGSYLKHHHLGL</sequence>